<sequence length="28" mass="3280">MGFSIWKLVSSVVMFFPQLTYHMVGKFV</sequence>
<organism evidence="1">
    <name type="scientific">Cupriavidus oxalaticus</name>
    <dbReference type="NCBI Taxonomy" id="96344"/>
    <lineage>
        <taxon>Bacteria</taxon>
        <taxon>Pseudomonadati</taxon>
        <taxon>Pseudomonadota</taxon>
        <taxon>Betaproteobacteria</taxon>
        <taxon>Burkholderiales</taxon>
        <taxon>Burkholderiaceae</taxon>
        <taxon>Cupriavidus</taxon>
    </lineage>
</organism>
<proteinExistence type="predicted"/>
<gene>
    <name evidence="1" type="ORF">CO2235_MP10299</name>
</gene>
<reference evidence="1" key="1">
    <citation type="submission" date="2018-01" db="EMBL/GenBank/DDBJ databases">
        <authorList>
            <person name="Clerissi C."/>
        </authorList>
    </citation>
    <scope>NUCLEOTIDE SEQUENCE</scope>
    <source>
        <strain evidence="1">Cupriavidus oxalaticus LMG 2235</strain>
    </source>
</reference>
<name>A0A375GCS6_9BURK</name>
<dbReference type="Proteomes" id="UP000256862">
    <property type="component" value="Plasmid CO2235_mp"/>
</dbReference>
<comment type="caution">
    <text evidence="1">The sequence shown here is derived from an EMBL/GenBank/DDBJ whole genome shotgun (WGS) entry which is preliminary data.</text>
</comment>
<dbReference type="EMBL" id="OGUS01000132">
    <property type="protein sequence ID" value="SPC18019.1"/>
    <property type="molecule type" value="Genomic_DNA"/>
</dbReference>
<accession>A0A375GCS6</accession>
<dbReference type="AlphaFoldDB" id="A0A375GCS6"/>
<evidence type="ECO:0000313" key="1">
    <source>
        <dbReference type="EMBL" id="SPC18019.1"/>
    </source>
</evidence>
<protein>
    <submittedName>
        <fullName evidence="1">Uncharacterized protein</fullName>
    </submittedName>
</protein>